<evidence type="ECO:0000313" key="2">
    <source>
        <dbReference type="EMBL" id="BAD82500.1"/>
    </source>
</evidence>
<sequence length="158" mass="16884">MTTGVGEGSSAGSTNRDSERGIRGAADSDGRGDISMLVVGPIIDVGFKLGNPATLFIFISAATAGRQHIDVLLSQNSYMDLIEILPCSFFFCIKSHHSMPCVCFFLDSRNALLNLGNKEPGCPNLAKDYDAPDNSCFIYARFPTSSQAKGQGLLPRST</sequence>
<evidence type="ECO:0000256" key="1">
    <source>
        <dbReference type="SAM" id="MobiDB-lite"/>
    </source>
</evidence>
<organism evidence="2">
    <name type="scientific">Oryza sativa subsp. japonica</name>
    <name type="common">Rice</name>
    <dbReference type="NCBI Taxonomy" id="39947"/>
    <lineage>
        <taxon>Eukaryota</taxon>
        <taxon>Viridiplantae</taxon>
        <taxon>Streptophyta</taxon>
        <taxon>Embryophyta</taxon>
        <taxon>Tracheophyta</taxon>
        <taxon>Spermatophyta</taxon>
        <taxon>Magnoliopsida</taxon>
        <taxon>Liliopsida</taxon>
        <taxon>Poales</taxon>
        <taxon>Poaceae</taxon>
        <taxon>BOP clade</taxon>
        <taxon>Oryzoideae</taxon>
        <taxon>Oryzeae</taxon>
        <taxon>Oryzinae</taxon>
        <taxon>Oryza</taxon>
        <taxon>Oryza sativa</taxon>
    </lineage>
</organism>
<accession>Q5N7R1</accession>
<feature type="region of interest" description="Disordered" evidence="1">
    <location>
        <begin position="1"/>
        <end position="27"/>
    </location>
</feature>
<dbReference type="AlphaFoldDB" id="Q5N7R1"/>
<feature type="compositionally biased region" description="Basic and acidic residues" evidence="1">
    <location>
        <begin position="16"/>
        <end position="27"/>
    </location>
</feature>
<proteinExistence type="predicted"/>
<reference evidence="2" key="1">
    <citation type="journal article" date="2002" name="Nature">
        <title>The genome sequence and structure of rice chromosome 1.</title>
        <authorList>
            <person name="Sasaki T."/>
            <person name="Matsumoto T."/>
            <person name="Yamamoto K."/>
            <person name="Sakata K."/>
            <person name="Baba T."/>
            <person name="Katayose Y."/>
            <person name="Wu J."/>
            <person name="Niimura Y."/>
            <person name="Cheng Z."/>
            <person name="Nagamura Y."/>
            <person name="Antonio B.A."/>
            <person name="Kanamori H."/>
            <person name="Hosokawa S."/>
            <person name="Masukawa M."/>
            <person name="Arikawa K."/>
            <person name="Chiden Y."/>
            <person name="Hayashi M."/>
            <person name="Okamoto M."/>
            <person name="Ando T."/>
            <person name="Aoki H."/>
            <person name="Arita K."/>
            <person name="Hamada M."/>
            <person name="Harada C."/>
            <person name="Hijishita S."/>
            <person name="Honda M."/>
            <person name="Ichikawa Y."/>
            <person name="Idonuma A."/>
            <person name="Iijima M."/>
            <person name="Ikeda M."/>
            <person name="Ikeno M."/>
            <person name="Itoh S."/>
            <person name="Itoh T."/>
            <person name="Itoh Y."/>
            <person name="Itoh Y."/>
            <person name="Iwabuchi A."/>
            <person name="Kamiya K."/>
            <person name="Karasawa W."/>
            <person name="Katagiri S."/>
            <person name="Kikuta A."/>
            <person name="Kobayashi N."/>
            <person name="Kono I."/>
            <person name="Machita K."/>
            <person name="Maehara T."/>
            <person name="Mizuno H."/>
            <person name="Mizubayashi T."/>
            <person name="Mukai Y."/>
            <person name="Nagasaki H."/>
            <person name="Nakashima M."/>
            <person name="Nakama Y."/>
            <person name="Nakamichi Y."/>
            <person name="Nakamura M."/>
            <person name="Namiki N."/>
            <person name="Negishi M."/>
            <person name="Ohta I."/>
            <person name="Ono N."/>
            <person name="Saji S."/>
            <person name="Sakai K."/>
            <person name="Shibata M."/>
            <person name="Shimokawa T."/>
            <person name="Shomura A."/>
            <person name="Song J."/>
            <person name="Takazaki Y."/>
            <person name="Terasawa K."/>
            <person name="Tsuji K."/>
            <person name="Waki K."/>
            <person name="Yamagata H."/>
            <person name="Yamane H."/>
            <person name="Yoshiki S."/>
            <person name="Yoshihara R."/>
            <person name="Yukawa K."/>
            <person name="Zhong H."/>
            <person name="Iwama H."/>
            <person name="Endo T."/>
            <person name="Ito H."/>
            <person name="Hahn J.H."/>
            <person name="Kim H.I."/>
            <person name="Eun M.Y."/>
            <person name="Yano M."/>
            <person name="Jiang J."/>
            <person name="Gojobori T."/>
        </authorList>
    </citation>
    <scope>NUCLEOTIDE SEQUENCE [LARGE SCALE GENOMIC DNA]</scope>
</reference>
<gene>
    <name evidence="2" type="primary">P0034C09.34</name>
</gene>
<protein>
    <submittedName>
        <fullName evidence="2">Uncharacterized protein P0034C09.34</fullName>
    </submittedName>
</protein>
<name>Q5N7R1_ORYSJ</name>
<dbReference type="Proteomes" id="UP000817658">
    <property type="component" value="Chromosome 1"/>
</dbReference>
<dbReference type="EMBL" id="AP003450">
    <property type="protein sequence ID" value="BAD82500.1"/>
    <property type="molecule type" value="Genomic_DNA"/>
</dbReference>